<sequence length="85" mass="8965">THTHTHTLLGGRWFRAPPRPDTAPPSARTGPPRHEGALPRRPISSCAPALWPRAAARQRRGAASAHGAAGPSPGTRSWLPQDGGQ</sequence>
<proteinExistence type="predicted"/>
<organism evidence="2">
    <name type="scientific">Tetraselmis sp. GSL018</name>
    <dbReference type="NCBI Taxonomy" id="582737"/>
    <lineage>
        <taxon>Eukaryota</taxon>
        <taxon>Viridiplantae</taxon>
        <taxon>Chlorophyta</taxon>
        <taxon>core chlorophytes</taxon>
        <taxon>Chlorodendrophyceae</taxon>
        <taxon>Chlorodendrales</taxon>
        <taxon>Chlorodendraceae</taxon>
        <taxon>Tetraselmis</taxon>
    </lineage>
</organism>
<feature type="non-terminal residue" evidence="2">
    <location>
        <position position="85"/>
    </location>
</feature>
<name>A0A061QP67_9CHLO</name>
<dbReference type="EMBL" id="GBEZ01025600">
    <property type="protein sequence ID" value="JAC61508.1"/>
    <property type="molecule type" value="Transcribed_RNA"/>
</dbReference>
<accession>A0A061QP67</accession>
<dbReference type="AlphaFoldDB" id="A0A061QP67"/>
<feature type="non-terminal residue" evidence="2">
    <location>
        <position position="1"/>
    </location>
</feature>
<evidence type="ECO:0000256" key="1">
    <source>
        <dbReference type="SAM" id="MobiDB-lite"/>
    </source>
</evidence>
<evidence type="ECO:0000313" key="2">
    <source>
        <dbReference type="EMBL" id="JAC61508.1"/>
    </source>
</evidence>
<feature type="compositionally biased region" description="Low complexity" evidence="1">
    <location>
        <begin position="61"/>
        <end position="74"/>
    </location>
</feature>
<feature type="region of interest" description="Disordered" evidence="1">
    <location>
        <begin position="1"/>
        <end position="85"/>
    </location>
</feature>
<protein>
    <submittedName>
        <fullName evidence="2">Uncharacterized protein</fullName>
    </submittedName>
</protein>
<gene>
    <name evidence="2" type="ORF">TSPGSL018_26025</name>
</gene>
<reference evidence="2" key="1">
    <citation type="submission" date="2014-05" db="EMBL/GenBank/DDBJ databases">
        <title>The transcriptome of the halophilic microalga Tetraselmis sp. GSL018 isolated from the Great Salt Lake, Utah.</title>
        <authorList>
            <person name="Jinkerson R.E."/>
            <person name="D'Adamo S."/>
            <person name="Posewitz M.C."/>
        </authorList>
    </citation>
    <scope>NUCLEOTIDE SEQUENCE</scope>
    <source>
        <strain evidence="2">GSL018</strain>
    </source>
</reference>